<reference evidence="2" key="1">
    <citation type="submission" date="2014-01" db="EMBL/GenBank/DDBJ databases">
        <title>The genome of the white-rot fungus Pycnoporus cinnabarinus: a basidiomycete model with a versatile arsenal for lignocellulosic biomass breakdown.</title>
        <authorList>
            <person name="Levasseur A."/>
            <person name="Lomascolo A."/>
            <person name="Ruiz-Duenas F.J."/>
            <person name="Uzan E."/>
            <person name="Piumi F."/>
            <person name="Kues U."/>
            <person name="Ram A.F.J."/>
            <person name="Murat C."/>
            <person name="Haon M."/>
            <person name="Benoit I."/>
            <person name="Arfi Y."/>
            <person name="Chevret D."/>
            <person name="Drula E."/>
            <person name="Kwon M.J."/>
            <person name="Gouret P."/>
            <person name="Lesage-Meessen L."/>
            <person name="Lombard V."/>
            <person name="Mariette J."/>
            <person name="Noirot C."/>
            <person name="Park J."/>
            <person name="Patyshakuliyeva A."/>
            <person name="Wieneger R.A.B."/>
            <person name="Wosten H.A.B."/>
            <person name="Martin F."/>
            <person name="Coutinho P.M."/>
            <person name="de Vries R."/>
            <person name="Martinez A.T."/>
            <person name="Klopp C."/>
            <person name="Pontarotti P."/>
            <person name="Henrissat B."/>
            <person name="Record E."/>
        </authorList>
    </citation>
    <scope>NUCLEOTIDE SEQUENCE [LARGE SCALE GENOMIC DNA]</scope>
    <source>
        <strain evidence="2">BRFM137</strain>
    </source>
</reference>
<proteinExistence type="predicted"/>
<feature type="compositionally biased region" description="Basic and acidic residues" evidence="1">
    <location>
        <begin position="109"/>
        <end position="124"/>
    </location>
</feature>
<feature type="compositionally biased region" description="Acidic residues" evidence="1">
    <location>
        <begin position="68"/>
        <end position="79"/>
    </location>
</feature>
<accession>A0A060SG79</accession>
<dbReference type="HOGENOM" id="CLU_2005052_0_0_1"/>
<name>A0A060SG79_PYCCI</name>
<gene>
    <name evidence="2" type="ORF">BN946_scf184908.g1</name>
</gene>
<evidence type="ECO:0000313" key="3">
    <source>
        <dbReference type="Proteomes" id="UP000029665"/>
    </source>
</evidence>
<evidence type="ECO:0000313" key="2">
    <source>
        <dbReference type="EMBL" id="CDO71244.1"/>
    </source>
</evidence>
<sequence length="124" mass="14194">MYVFNRPRASRSTHAFARYKRDRSFVPPPLSRDLVFSHKHPLDEPDDCLVGPKPPDEPDDLTRRPAYPDDDPAYPDDDPAYPRRTPRTGDEVNDDFVNRLTSPACTLDDPPHPPYHLEVDGATR</sequence>
<dbReference type="EMBL" id="CCBP010000100">
    <property type="protein sequence ID" value="CDO71244.1"/>
    <property type="molecule type" value="Genomic_DNA"/>
</dbReference>
<protein>
    <submittedName>
        <fullName evidence="2">Uncharacterized protein</fullName>
    </submittedName>
</protein>
<keyword evidence="3" id="KW-1185">Reference proteome</keyword>
<dbReference type="Proteomes" id="UP000029665">
    <property type="component" value="Unassembled WGS sequence"/>
</dbReference>
<dbReference type="AlphaFoldDB" id="A0A060SG79"/>
<comment type="caution">
    <text evidence="2">The sequence shown here is derived from an EMBL/GenBank/DDBJ whole genome shotgun (WGS) entry which is preliminary data.</text>
</comment>
<feature type="region of interest" description="Disordered" evidence="1">
    <location>
        <begin position="1"/>
        <end position="124"/>
    </location>
</feature>
<organism evidence="2 3">
    <name type="scientific">Pycnoporus cinnabarinus</name>
    <name type="common">Cinnabar-red polypore</name>
    <name type="synonym">Trametes cinnabarina</name>
    <dbReference type="NCBI Taxonomy" id="5643"/>
    <lineage>
        <taxon>Eukaryota</taxon>
        <taxon>Fungi</taxon>
        <taxon>Dikarya</taxon>
        <taxon>Basidiomycota</taxon>
        <taxon>Agaricomycotina</taxon>
        <taxon>Agaricomycetes</taxon>
        <taxon>Polyporales</taxon>
        <taxon>Polyporaceae</taxon>
        <taxon>Trametes</taxon>
    </lineage>
</organism>
<feature type="compositionally biased region" description="Basic and acidic residues" evidence="1">
    <location>
        <begin position="54"/>
        <end position="67"/>
    </location>
</feature>
<evidence type="ECO:0000256" key="1">
    <source>
        <dbReference type="SAM" id="MobiDB-lite"/>
    </source>
</evidence>